<keyword evidence="1" id="KW-1133">Transmembrane helix</keyword>
<dbReference type="EMBL" id="CU207366">
    <property type="protein sequence ID" value="CAL67050.1"/>
    <property type="molecule type" value="Genomic_DNA"/>
</dbReference>
<name>A0M355_CHRFK</name>
<feature type="domain" description="CAAX prenyl protease 2/Lysostaphin resistance protein A-like" evidence="2">
    <location>
        <begin position="147"/>
        <end position="217"/>
    </location>
</feature>
<evidence type="ECO:0000313" key="3">
    <source>
        <dbReference type="EMBL" id="CAL67050.1"/>
    </source>
</evidence>
<feature type="transmembrane region" description="Helical" evidence="1">
    <location>
        <begin position="92"/>
        <end position="108"/>
    </location>
</feature>
<accession>A0M355</accession>
<dbReference type="HOGENOM" id="CLU_104123_0_0_10"/>
<dbReference type="GO" id="GO:0080120">
    <property type="term" value="P:CAAX-box protein maturation"/>
    <property type="evidence" value="ECO:0007669"/>
    <property type="project" value="UniProtKB-ARBA"/>
</dbReference>
<feature type="transmembrane region" description="Helical" evidence="1">
    <location>
        <begin position="114"/>
        <end position="132"/>
    </location>
</feature>
<keyword evidence="1" id="KW-0812">Transmembrane</keyword>
<evidence type="ECO:0000313" key="4">
    <source>
        <dbReference type="Proteomes" id="UP000000755"/>
    </source>
</evidence>
<evidence type="ECO:0000256" key="1">
    <source>
        <dbReference type="SAM" id="Phobius"/>
    </source>
</evidence>
<dbReference type="KEGG" id="gfo:GFO_2085"/>
<dbReference type="AlphaFoldDB" id="A0M355"/>
<dbReference type="Pfam" id="PF02517">
    <property type="entry name" value="Rce1-like"/>
    <property type="match status" value="1"/>
</dbReference>
<proteinExistence type="predicted"/>
<feature type="transmembrane region" description="Helical" evidence="1">
    <location>
        <begin position="20"/>
        <end position="42"/>
    </location>
</feature>
<feature type="transmembrane region" description="Helical" evidence="1">
    <location>
        <begin position="152"/>
        <end position="169"/>
    </location>
</feature>
<dbReference type="InterPro" id="IPR003675">
    <property type="entry name" value="Rce1/LyrA-like_dom"/>
</dbReference>
<dbReference type="eggNOG" id="ENOG5031249">
    <property type="taxonomic scope" value="Bacteria"/>
</dbReference>
<sequence>MEVLKDKNFQLKLKNLLRNFGLMILCYFLFFFVLQILNTFIFDLDLQKYEQIEILEILKESPLKFIFLAAIAAPVIEESIFRSVLKPTARSLKIFICALIYMAGLFLIPQEAHWALKYILLFGSLFLVYYALGELIPTRYYQRTCYWLHRYYFGIWILGAIIFGFVHIYNHVDTFQLDFVLFIMIFPRIIAGFFFGKIKLENKGMIWPILMHSMNNSTVLLILLPYSLSHLT</sequence>
<organism evidence="3 4">
    <name type="scientific">Christiangramia forsetii (strain DSM 17595 / CGMCC 1.15422 / KT0803)</name>
    <name type="common">Gramella forsetii</name>
    <dbReference type="NCBI Taxonomy" id="411154"/>
    <lineage>
        <taxon>Bacteria</taxon>
        <taxon>Pseudomonadati</taxon>
        <taxon>Bacteroidota</taxon>
        <taxon>Flavobacteriia</taxon>
        <taxon>Flavobacteriales</taxon>
        <taxon>Flavobacteriaceae</taxon>
        <taxon>Christiangramia</taxon>
    </lineage>
</organism>
<gene>
    <name evidence="3" type="ordered locus">GFO_2085</name>
</gene>
<protein>
    <submittedName>
        <fullName evidence="3">Membrane protein</fullName>
    </submittedName>
</protein>
<keyword evidence="1" id="KW-0472">Membrane</keyword>
<dbReference type="Proteomes" id="UP000000755">
    <property type="component" value="Chromosome"/>
</dbReference>
<evidence type="ECO:0000259" key="2">
    <source>
        <dbReference type="Pfam" id="PF02517"/>
    </source>
</evidence>
<reference evidence="3 4" key="1">
    <citation type="journal article" date="2006" name="Environ. Microbiol.">
        <title>Whole genome analysis of the marine Bacteroidetes'Gramella forsetii' reveals adaptations to degradation of polymeric organic matter.</title>
        <authorList>
            <person name="Bauer M."/>
            <person name="Kube M."/>
            <person name="Teeling H."/>
            <person name="Richter M."/>
            <person name="Lombardot T."/>
            <person name="Allers E."/>
            <person name="Wuerdemann C.A."/>
            <person name="Quast C."/>
            <person name="Kuhl H."/>
            <person name="Knaust F."/>
            <person name="Woebken D."/>
            <person name="Bischof K."/>
            <person name="Mussmann M."/>
            <person name="Choudhuri J.V."/>
            <person name="Meyer F."/>
            <person name="Reinhardt R."/>
            <person name="Amann R.I."/>
            <person name="Gloeckner F.O."/>
        </authorList>
    </citation>
    <scope>NUCLEOTIDE SEQUENCE [LARGE SCALE GENOMIC DNA]</scope>
    <source>
        <strain evidence="3 4">KT0803</strain>
    </source>
</reference>
<dbReference type="STRING" id="411154.GFO_2085"/>
<feature type="transmembrane region" description="Helical" evidence="1">
    <location>
        <begin position="175"/>
        <end position="195"/>
    </location>
</feature>
<dbReference type="GO" id="GO:0004175">
    <property type="term" value="F:endopeptidase activity"/>
    <property type="evidence" value="ECO:0007669"/>
    <property type="project" value="UniProtKB-ARBA"/>
</dbReference>